<evidence type="ECO:0000256" key="2">
    <source>
        <dbReference type="ARBA" id="ARBA00022692"/>
    </source>
</evidence>
<feature type="compositionally biased region" description="Low complexity" evidence="6">
    <location>
        <begin position="351"/>
        <end position="360"/>
    </location>
</feature>
<reference evidence="9" key="1">
    <citation type="journal article" date="2020" name="Stud. Mycol.">
        <title>101 Dothideomycetes genomes: a test case for predicting lifestyles and emergence of pathogens.</title>
        <authorList>
            <person name="Haridas S."/>
            <person name="Albert R."/>
            <person name="Binder M."/>
            <person name="Bloem J."/>
            <person name="Labutti K."/>
            <person name="Salamov A."/>
            <person name="Andreopoulos B."/>
            <person name="Baker S."/>
            <person name="Barry K."/>
            <person name="Bills G."/>
            <person name="Bluhm B."/>
            <person name="Cannon C."/>
            <person name="Castanera R."/>
            <person name="Culley D."/>
            <person name="Daum C."/>
            <person name="Ezra D."/>
            <person name="Gonzalez J."/>
            <person name="Henrissat B."/>
            <person name="Kuo A."/>
            <person name="Liang C."/>
            <person name="Lipzen A."/>
            <person name="Lutzoni F."/>
            <person name="Magnuson J."/>
            <person name="Mondo S."/>
            <person name="Nolan M."/>
            <person name="Ohm R."/>
            <person name="Pangilinan J."/>
            <person name="Park H.-J."/>
            <person name="Ramirez L."/>
            <person name="Alfaro M."/>
            <person name="Sun H."/>
            <person name="Tritt A."/>
            <person name="Yoshinaga Y."/>
            <person name="Zwiers L.-H."/>
            <person name="Turgeon B."/>
            <person name="Goodwin S."/>
            <person name="Spatafora J."/>
            <person name="Crous P."/>
            <person name="Grigoriev I."/>
        </authorList>
    </citation>
    <scope>NUCLEOTIDE SEQUENCE</scope>
    <source>
        <strain evidence="9">CBS 119687</strain>
    </source>
</reference>
<accession>A0A6A6A007</accession>
<evidence type="ECO:0000259" key="8">
    <source>
        <dbReference type="Pfam" id="PF20684"/>
    </source>
</evidence>
<dbReference type="Proteomes" id="UP000799771">
    <property type="component" value="Unassembled WGS sequence"/>
</dbReference>
<evidence type="ECO:0000313" key="10">
    <source>
        <dbReference type="Proteomes" id="UP000799771"/>
    </source>
</evidence>
<dbReference type="GO" id="GO:0016020">
    <property type="term" value="C:membrane"/>
    <property type="evidence" value="ECO:0007669"/>
    <property type="project" value="UniProtKB-SubCell"/>
</dbReference>
<feature type="compositionally biased region" description="Basic and acidic residues" evidence="6">
    <location>
        <begin position="324"/>
        <end position="349"/>
    </location>
</feature>
<evidence type="ECO:0000256" key="1">
    <source>
        <dbReference type="ARBA" id="ARBA00004141"/>
    </source>
</evidence>
<evidence type="ECO:0000256" key="5">
    <source>
        <dbReference type="ARBA" id="ARBA00038359"/>
    </source>
</evidence>
<keyword evidence="10" id="KW-1185">Reference proteome</keyword>
<comment type="subcellular location">
    <subcellularLocation>
        <location evidence="1">Membrane</location>
        <topology evidence="1">Multi-pass membrane protein</topology>
    </subcellularLocation>
</comment>
<dbReference type="InterPro" id="IPR052337">
    <property type="entry name" value="SAT4-like"/>
</dbReference>
<evidence type="ECO:0000256" key="7">
    <source>
        <dbReference type="SAM" id="Phobius"/>
    </source>
</evidence>
<keyword evidence="4 7" id="KW-0472">Membrane</keyword>
<keyword evidence="2 7" id="KW-0812">Transmembrane</keyword>
<evidence type="ECO:0000256" key="6">
    <source>
        <dbReference type="SAM" id="MobiDB-lite"/>
    </source>
</evidence>
<feature type="compositionally biased region" description="Polar residues" evidence="6">
    <location>
        <begin position="369"/>
        <end position="388"/>
    </location>
</feature>
<proteinExistence type="inferred from homology"/>
<feature type="transmembrane region" description="Helical" evidence="7">
    <location>
        <begin position="90"/>
        <end position="110"/>
    </location>
</feature>
<feature type="domain" description="Rhodopsin" evidence="8">
    <location>
        <begin position="36"/>
        <end position="277"/>
    </location>
</feature>
<feature type="transmembrane region" description="Helical" evidence="7">
    <location>
        <begin position="181"/>
        <end position="202"/>
    </location>
</feature>
<evidence type="ECO:0000256" key="3">
    <source>
        <dbReference type="ARBA" id="ARBA00022989"/>
    </source>
</evidence>
<name>A0A6A6A007_9PLEO</name>
<feature type="transmembrane region" description="Helical" evidence="7">
    <location>
        <begin position="130"/>
        <end position="150"/>
    </location>
</feature>
<feature type="transmembrane region" description="Helical" evidence="7">
    <location>
        <begin position="18"/>
        <end position="38"/>
    </location>
</feature>
<dbReference type="PANTHER" id="PTHR33048:SF163">
    <property type="entry name" value="INTEGRAL MEMBRANE PROTEIN (AFU_ORTHOLOGUE AFUA_8G05510)"/>
    <property type="match status" value="1"/>
</dbReference>
<dbReference type="AlphaFoldDB" id="A0A6A6A007"/>
<dbReference type="InterPro" id="IPR049326">
    <property type="entry name" value="Rhodopsin_dom_fungi"/>
</dbReference>
<organism evidence="9 10">
    <name type="scientific">Dothidotthia symphoricarpi CBS 119687</name>
    <dbReference type="NCBI Taxonomy" id="1392245"/>
    <lineage>
        <taxon>Eukaryota</taxon>
        <taxon>Fungi</taxon>
        <taxon>Dikarya</taxon>
        <taxon>Ascomycota</taxon>
        <taxon>Pezizomycotina</taxon>
        <taxon>Dothideomycetes</taxon>
        <taxon>Pleosporomycetidae</taxon>
        <taxon>Pleosporales</taxon>
        <taxon>Dothidotthiaceae</taxon>
        <taxon>Dothidotthia</taxon>
    </lineage>
</organism>
<feature type="transmembrane region" description="Helical" evidence="7">
    <location>
        <begin position="50"/>
        <end position="70"/>
    </location>
</feature>
<evidence type="ECO:0000313" key="9">
    <source>
        <dbReference type="EMBL" id="KAF2124494.1"/>
    </source>
</evidence>
<dbReference type="EMBL" id="ML977519">
    <property type="protein sequence ID" value="KAF2124494.1"/>
    <property type="molecule type" value="Genomic_DNA"/>
</dbReference>
<comment type="similarity">
    <text evidence="5">Belongs to the SAT4 family.</text>
</comment>
<dbReference type="OrthoDB" id="4682787at2759"/>
<protein>
    <recommendedName>
        <fullName evidence="8">Rhodopsin domain-containing protein</fullName>
    </recommendedName>
</protein>
<sequence length="396" mass="45094">MVAADPMQQEWPNQRLKILVPCFILLTISTMCVIWRIVYGILQKRRLMVCDYLLIVATFLNIVATSINKGMVDAALGRHINDPSISPEDILRYLYCLWIVSIVNLIGVAFLKWSICSWLLVLNFSKTYEIIVWISIIMVTVLNFIVPTIGNFRCIPLRANWDFRFQGDKKCFAELAPLGLIYTQGISSILTDVVYMAAPLIYLSRVQLTRRTQWGIRTMFLLSIPATICSIFKTIELKSVGTTRDPTWDAVNLDIWSQVELSSGILIASLPPLRKAFDGLFQRIFPSVMRSTHQSSQLGYGRSDHGNHIRLNDMQSRKTTKSGHTHESILDRDDESERAILEDEEEKRIGIVKTTKVTITAESEETSRDSQGSYKQSSDWATSSQSKKSFQRPRSD</sequence>
<dbReference type="PANTHER" id="PTHR33048">
    <property type="entry name" value="PTH11-LIKE INTEGRAL MEMBRANE PROTEIN (AFU_ORTHOLOGUE AFUA_5G11245)"/>
    <property type="match status" value="1"/>
</dbReference>
<keyword evidence="3 7" id="KW-1133">Transmembrane helix</keyword>
<dbReference type="Pfam" id="PF20684">
    <property type="entry name" value="Fung_rhodopsin"/>
    <property type="match status" value="1"/>
</dbReference>
<dbReference type="RefSeq" id="XP_033518887.1">
    <property type="nucleotide sequence ID" value="XM_033672089.1"/>
</dbReference>
<dbReference type="GeneID" id="54412521"/>
<evidence type="ECO:0000256" key="4">
    <source>
        <dbReference type="ARBA" id="ARBA00023136"/>
    </source>
</evidence>
<gene>
    <name evidence="9" type="ORF">P153DRAFT_411551</name>
</gene>
<feature type="region of interest" description="Disordered" evidence="6">
    <location>
        <begin position="295"/>
        <end position="396"/>
    </location>
</feature>
<feature type="compositionally biased region" description="Basic and acidic residues" evidence="6">
    <location>
        <begin position="302"/>
        <end position="311"/>
    </location>
</feature>